<dbReference type="RefSeq" id="WP_377774670.1">
    <property type="nucleotide sequence ID" value="NZ_JBHUOQ010000004.1"/>
</dbReference>
<dbReference type="EMBL" id="JBHUOQ010000004">
    <property type="protein sequence ID" value="MFD2831053.1"/>
    <property type="molecule type" value="Genomic_DNA"/>
</dbReference>
<comment type="caution">
    <text evidence="1">The sequence shown here is derived from an EMBL/GenBank/DDBJ whole genome shotgun (WGS) entry which is preliminary data.</text>
</comment>
<evidence type="ECO:0000313" key="1">
    <source>
        <dbReference type="EMBL" id="MFD2831053.1"/>
    </source>
</evidence>
<organism evidence="1 2">
    <name type="scientific">Corticicoccus populi</name>
    <dbReference type="NCBI Taxonomy" id="1812821"/>
    <lineage>
        <taxon>Bacteria</taxon>
        <taxon>Bacillati</taxon>
        <taxon>Bacillota</taxon>
        <taxon>Bacilli</taxon>
        <taxon>Bacillales</taxon>
        <taxon>Staphylococcaceae</taxon>
        <taxon>Corticicoccus</taxon>
    </lineage>
</organism>
<name>A0ABW5WYV0_9STAP</name>
<evidence type="ECO:0000313" key="2">
    <source>
        <dbReference type="Proteomes" id="UP001597519"/>
    </source>
</evidence>
<keyword evidence="2" id="KW-1185">Reference proteome</keyword>
<sequence length="358" mass="42411">MKKKTLFIDATLSETQFGFDNYTENSIASESRNCLKYETSNTLEEVHHFINHSHDYVLHHLTIESYNELAFEIDGYTYGNEYFNIIFYFDSITQFFISPEISIEDYIYSSCIWRSILSDIPKEILDRSIFIFDQSIYLASHINKFIELVNRYEKSPFNYEKSIKDPQGFFVKNFLDYYKRINKEEALKKKMVVIPRELLNKDSKNIIYRNMGNEPTDVLEVPSSSSTNENGEFTISIDLSWKREKYLSNIYHGYQLESTVHMYSDCPFTEGFYTELDDLDFIQDELREMINDQPRLIDALHHIRFKTVDNLFLFNTDEISKNTQIVNAVLDYAKKYDVNILTFKEELQISEINLSEDI</sequence>
<proteinExistence type="predicted"/>
<protein>
    <submittedName>
        <fullName evidence="1">Uncharacterized protein</fullName>
    </submittedName>
</protein>
<dbReference type="Proteomes" id="UP001597519">
    <property type="component" value="Unassembled WGS sequence"/>
</dbReference>
<gene>
    <name evidence="1" type="ORF">ACFSX4_11315</name>
</gene>
<reference evidence="2" key="1">
    <citation type="journal article" date="2019" name="Int. J. Syst. Evol. Microbiol.">
        <title>The Global Catalogue of Microorganisms (GCM) 10K type strain sequencing project: providing services to taxonomists for standard genome sequencing and annotation.</title>
        <authorList>
            <consortium name="The Broad Institute Genomics Platform"/>
            <consortium name="The Broad Institute Genome Sequencing Center for Infectious Disease"/>
            <person name="Wu L."/>
            <person name="Ma J."/>
        </authorList>
    </citation>
    <scope>NUCLEOTIDE SEQUENCE [LARGE SCALE GENOMIC DNA]</scope>
    <source>
        <strain evidence="2">KCTC 33575</strain>
    </source>
</reference>
<accession>A0ABW5WYV0</accession>